<dbReference type="InterPro" id="IPR002204">
    <property type="entry name" value="3-OH-isobutyrate_DH-rel_CS"/>
</dbReference>
<sequence>MKQERIGFIGLGLMGKEMARHLLHKGYPLTVMAHRRREPLEALCRDGAQEAKTPADMAAQSDIVFICVKTSEQVSDIIKRQDGLLAGARPGLVIVDCSTARPDITEQLAAALAPQGVTLIDAPLARTPREAREGRLNVMIGGENDVVTRLTPIIHSFAENVFHVGPTGSAHKLKLINNFLSLGAAALAAEAASMAATLDVSQQKLLDICSQGGANSAMLAPVMEWVLERECTKLKFSLGNAEKDMNYLTETLATYQARSAMLPPLCAFLTRAKEDQGDESFVPTAYDSCVQK</sequence>
<dbReference type="Pfam" id="PF03446">
    <property type="entry name" value="NAD_binding_2"/>
    <property type="match status" value="1"/>
</dbReference>
<evidence type="ECO:0000313" key="7">
    <source>
        <dbReference type="Proteomes" id="UP001319882"/>
    </source>
</evidence>
<dbReference type="PANTHER" id="PTHR43060">
    <property type="entry name" value="3-HYDROXYISOBUTYRATE DEHYDROGENASE-LIKE 1, MITOCHONDRIAL-RELATED"/>
    <property type="match status" value="1"/>
</dbReference>
<evidence type="ECO:0000313" key="6">
    <source>
        <dbReference type="EMBL" id="MCB8888191.1"/>
    </source>
</evidence>
<comment type="similarity">
    <text evidence="1">Belongs to the HIBADH-related family.</text>
</comment>
<dbReference type="SUPFAM" id="SSF48179">
    <property type="entry name" value="6-phosphogluconate dehydrogenase C-terminal domain-like"/>
    <property type="match status" value="1"/>
</dbReference>
<reference evidence="6 7" key="1">
    <citation type="journal article" date="2021" name="Sci. Rep.">
        <title>Genome analysis of a halophilic bacterium Halomonas malpeensis YU-PRIM-29(T) reveals its exopolysaccharide and pigment producing capabilities.</title>
        <authorList>
            <person name="Athmika"/>
            <person name="Ghate S.D."/>
            <person name="Arun A.B."/>
            <person name="Rao S.S."/>
            <person name="Kumar S.T.A."/>
            <person name="Kandiyil M.K."/>
            <person name="Saptami K."/>
            <person name="Rekha P.D."/>
        </authorList>
    </citation>
    <scope>NUCLEOTIDE SEQUENCE [LARGE SCALE GENOMIC DNA]</scope>
    <source>
        <strain evidence="7">prim 29</strain>
    </source>
</reference>
<protein>
    <submittedName>
        <fullName evidence="6">NAD(P)-dependent oxidoreductase</fullName>
    </submittedName>
</protein>
<dbReference type="SUPFAM" id="SSF51735">
    <property type="entry name" value="NAD(P)-binding Rossmann-fold domains"/>
    <property type="match status" value="1"/>
</dbReference>
<dbReference type="EMBL" id="WHVL01000001">
    <property type="protein sequence ID" value="MCB8888191.1"/>
    <property type="molecule type" value="Genomic_DNA"/>
</dbReference>
<keyword evidence="2" id="KW-0560">Oxidoreductase</keyword>
<dbReference type="InterPro" id="IPR015815">
    <property type="entry name" value="HIBADH-related"/>
</dbReference>
<comment type="caution">
    <text evidence="6">The sequence shown here is derived from an EMBL/GenBank/DDBJ whole genome shotgun (WGS) entry which is preliminary data.</text>
</comment>
<evidence type="ECO:0000256" key="1">
    <source>
        <dbReference type="ARBA" id="ARBA00009080"/>
    </source>
</evidence>
<dbReference type="Pfam" id="PF14833">
    <property type="entry name" value="NAD_binding_11"/>
    <property type="match status" value="1"/>
</dbReference>
<evidence type="ECO:0000259" key="5">
    <source>
        <dbReference type="Pfam" id="PF14833"/>
    </source>
</evidence>
<dbReference type="PROSITE" id="PS00895">
    <property type="entry name" value="3_HYDROXYISOBUT_DH"/>
    <property type="match status" value="1"/>
</dbReference>
<dbReference type="InterPro" id="IPR008927">
    <property type="entry name" value="6-PGluconate_DH-like_C_sf"/>
</dbReference>
<keyword evidence="3" id="KW-0520">NAD</keyword>
<organism evidence="6 7">
    <name type="scientific">Vreelandella malpeensis</name>
    <dbReference type="NCBI Taxonomy" id="1172368"/>
    <lineage>
        <taxon>Bacteria</taxon>
        <taxon>Pseudomonadati</taxon>
        <taxon>Pseudomonadota</taxon>
        <taxon>Gammaproteobacteria</taxon>
        <taxon>Oceanospirillales</taxon>
        <taxon>Halomonadaceae</taxon>
        <taxon>Vreelandella</taxon>
    </lineage>
</organism>
<dbReference type="InterPro" id="IPR029154">
    <property type="entry name" value="HIBADH-like_NADP-bd"/>
</dbReference>
<proteinExistence type="inferred from homology"/>
<gene>
    <name evidence="6" type="ORF">GEV37_03500</name>
</gene>
<dbReference type="Gene3D" id="1.10.1040.10">
    <property type="entry name" value="N-(1-d-carboxylethyl)-l-norvaline Dehydrogenase, domain 2"/>
    <property type="match status" value="1"/>
</dbReference>
<name>A0ABS8DPJ2_9GAMM</name>
<evidence type="ECO:0000256" key="2">
    <source>
        <dbReference type="ARBA" id="ARBA00023002"/>
    </source>
</evidence>
<dbReference type="Proteomes" id="UP001319882">
    <property type="component" value="Unassembled WGS sequence"/>
</dbReference>
<keyword evidence="7" id="KW-1185">Reference proteome</keyword>
<dbReference type="InterPro" id="IPR013328">
    <property type="entry name" value="6PGD_dom2"/>
</dbReference>
<dbReference type="PIRSF" id="PIRSF000103">
    <property type="entry name" value="HIBADH"/>
    <property type="match status" value="1"/>
</dbReference>
<evidence type="ECO:0000256" key="3">
    <source>
        <dbReference type="ARBA" id="ARBA00023027"/>
    </source>
</evidence>
<feature type="domain" description="6-phosphogluconate dehydrogenase NADP-binding" evidence="4">
    <location>
        <begin position="5"/>
        <end position="165"/>
    </location>
</feature>
<evidence type="ECO:0000259" key="4">
    <source>
        <dbReference type="Pfam" id="PF03446"/>
    </source>
</evidence>
<dbReference type="InterPro" id="IPR036291">
    <property type="entry name" value="NAD(P)-bd_dom_sf"/>
</dbReference>
<dbReference type="InterPro" id="IPR006115">
    <property type="entry name" value="6PGDH_NADP-bd"/>
</dbReference>
<accession>A0ABS8DPJ2</accession>
<feature type="domain" description="3-hydroxyisobutyrate dehydrogenase-like NAD-binding" evidence="5">
    <location>
        <begin position="168"/>
        <end position="264"/>
    </location>
</feature>
<dbReference type="Gene3D" id="3.40.50.720">
    <property type="entry name" value="NAD(P)-binding Rossmann-like Domain"/>
    <property type="match status" value="1"/>
</dbReference>
<dbReference type="PANTHER" id="PTHR43060:SF15">
    <property type="entry name" value="3-HYDROXYISOBUTYRATE DEHYDROGENASE-LIKE 1, MITOCHONDRIAL-RELATED"/>
    <property type="match status" value="1"/>
</dbReference>